<evidence type="ECO:0000256" key="4">
    <source>
        <dbReference type="ARBA" id="ARBA00012723"/>
    </source>
</evidence>
<dbReference type="FunFam" id="3.40.30.10:FF:000077">
    <property type="entry name" value="Protein disulfide-isomerase"/>
    <property type="match status" value="1"/>
</dbReference>
<organism evidence="15 16">
    <name type="scientific">Trichuris trichiura</name>
    <name type="common">Whipworm</name>
    <name type="synonym">Trichocephalus trichiurus</name>
    <dbReference type="NCBI Taxonomy" id="36087"/>
    <lineage>
        <taxon>Eukaryota</taxon>
        <taxon>Metazoa</taxon>
        <taxon>Ecdysozoa</taxon>
        <taxon>Nematoda</taxon>
        <taxon>Enoplea</taxon>
        <taxon>Dorylaimia</taxon>
        <taxon>Trichinellida</taxon>
        <taxon>Trichuridae</taxon>
        <taxon>Trichuris</taxon>
    </lineage>
</organism>
<feature type="disulfide bond" description="Redox-active" evidence="11">
    <location>
        <begin position="389"/>
        <end position="392"/>
    </location>
</feature>
<evidence type="ECO:0000259" key="14">
    <source>
        <dbReference type="PROSITE" id="PS51352"/>
    </source>
</evidence>
<sequence length="484" mass="55730">MRSAVCFLAFLGFVAASDVLEFTVSDFDDSIKEHDLILVEFFAPWCGHCKKLAPEYEKAATDLKKSEPSIPLAKINCEDQSVLCTKFEVRGYPTLKVFRKGEMVSDYDGPRDAEGIVKYMRSLHGPSSKELHDLKEFDAFIDAKEMSVIGLFEKDSKLKDSFLKVADIERTKYRFAHTFDPEVLKKYKLTDDIVVFWPKSYHTKFEEPMVRYDGNFDSDRIKKFLQSEIYGLCGHRTMDNSDGFKNPLIVAYYDVDFDRNPKSTNYIRNRIMKVAKDYKRRVAFAVSNRGDMYSELSSLGLYEQSEKRRPFIVAFDEEKRKYVMEKEFSVDALREFVEDFLANKLESFVKSEPVPEKNDGPVTVVVGRTFEEIVNQDKDVMIEFYAPWCGHCKNLAPIYEEVGTKMKGENIVIAKMDATANEVPPPYSVEGFPTIYFSKRDNKSNPKKYSGSRDVDGFINFLAKEASSELKGWDRSGKPKKQEL</sequence>
<feature type="domain" description="Thioredoxin" evidence="14">
    <location>
        <begin position="13"/>
        <end position="125"/>
    </location>
</feature>
<dbReference type="GO" id="GO:0005788">
    <property type="term" value="C:endoplasmic reticulum lumen"/>
    <property type="evidence" value="ECO:0007669"/>
    <property type="project" value="UniProtKB-SubCell"/>
</dbReference>
<dbReference type="Gene3D" id="3.40.30.10">
    <property type="entry name" value="Glutaredoxin"/>
    <property type="match status" value="4"/>
</dbReference>
<protein>
    <recommendedName>
        <fullName evidence="4 13">Protein disulfide-isomerase</fullName>
        <ecNumber evidence="4 13">5.3.4.1</ecNumber>
    </recommendedName>
</protein>
<keyword evidence="7" id="KW-0256">Endoplasmic reticulum</keyword>
<evidence type="ECO:0000313" key="15">
    <source>
        <dbReference type="EMBL" id="CDW59480.1"/>
    </source>
</evidence>
<feature type="disulfide bond" description="Redox-active" evidence="11">
    <location>
        <begin position="46"/>
        <end position="49"/>
    </location>
</feature>
<dbReference type="EC" id="5.3.4.1" evidence="4 13"/>
<evidence type="ECO:0000256" key="2">
    <source>
        <dbReference type="ARBA" id="ARBA00004319"/>
    </source>
</evidence>
<dbReference type="Pfam" id="PF13848">
    <property type="entry name" value="Thioredoxin_6"/>
    <property type="match status" value="1"/>
</dbReference>
<dbReference type="FunFam" id="3.40.30.10:FF:000045">
    <property type="entry name" value="Disulfide-isomerase A3"/>
    <property type="match status" value="1"/>
</dbReference>
<comment type="catalytic activity">
    <reaction evidence="1 13">
        <text>Catalyzes the rearrangement of -S-S- bonds in proteins.</text>
        <dbReference type="EC" id="5.3.4.1"/>
    </reaction>
</comment>
<dbReference type="CDD" id="cd02995">
    <property type="entry name" value="PDI_a_PDI_a'_C"/>
    <property type="match status" value="1"/>
</dbReference>
<dbReference type="PROSITE" id="PS51352">
    <property type="entry name" value="THIOREDOXIN_2"/>
    <property type="match status" value="2"/>
</dbReference>
<feature type="chain" id="PRO_5005105289" description="Protein disulfide-isomerase" evidence="13">
    <location>
        <begin position="17"/>
        <end position="484"/>
    </location>
</feature>
<dbReference type="InterPro" id="IPR005792">
    <property type="entry name" value="Prot_disulphide_isomerase"/>
</dbReference>
<dbReference type="CDD" id="cd02961">
    <property type="entry name" value="PDI_a_family"/>
    <property type="match status" value="1"/>
</dbReference>
<name>A0A077ZLF1_TRITR</name>
<accession>A0A077ZLF1</accession>
<dbReference type="PANTHER" id="PTHR18929:SF132">
    <property type="entry name" value="PROTEIN DISULFIDE-ISOMERASE A3"/>
    <property type="match status" value="1"/>
</dbReference>
<dbReference type="GO" id="GO:0034976">
    <property type="term" value="P:response to endoplasmic reticulum stress"/>
    <property type="evidence" value="ECO:0007669"/>
    <property type="project" value="TreeGrafter"/>
</dbReference>
<keyword evidence="5 13" id="KW-0732">Signal</keyword>
<dbReference type="InterPro" id="IPR017937">
    <property type="entry name" value="Thioredoxin_CS"/>
</dbReference>
<evidence type="ECO:0000256" key="9">
    <source>
        <dbReference type="ARBA" id="ARBA00023235"/>
    </source>
</evidence>
<evidence type="ECO:0000256" key="11">
    <source>
        <dbReference type="PIRSR" id="PIRSR605792-51"/>
    </source>
</evidence>
<keyword evidence="16" id="KW-1185">Reference proteome</keyword>
<dbReference type="Pfam" id="PF00085">
    <property type="entry name" value="Thioredoxin"/>
    <property type="match status" value="2"/>
</dbReference>
<feature type="signal peptide" evidence="13">
    <location>
        <begin position="1"/>
        <end position="16"/>
    </location>
</feature>
<dbReference type="Proteomes" id="UP000030665">
    <property type="component" value="Unassembled WGS sequence"/>
</dbReference>
<feature type="domain" description="Thioredoxin" evidence="14">
    <location>
        <begin position="339"/>
        <end position="467"/>
    </location>
</feature>
<keyword evidence="8 11" id="KW-1015">Disulfide bond</keyword>
<dbReference type="STRING" id="36087.A0A077ZLF1"/>
<dbReference type="InterPro" id="IPR005788">
    <property type="entry name" value="PDI_thioredoxin-like_dom"/>
</dbReference>
<proteinExistence type="inferred from homology"/>
<evidence type="ECO:0000256" key="6">
    <source>
        <dbReference type="ARBA" id="ARBA00022737"/>
    </source>
</evidence>
<evidence type="ECO:0000256" key="1">
    <source>
        <dbReference type="ARBA" id="ARBA00001182"/>
    </source>
</evidence>
<dbReference type="PROSITE" id="PS00194">
    <property type="entry name" value="THIOREDOXIN_1"/>
    <property type="match status" value="2"/>
</dbReference>
<comment type="subcellular location">
    <subcellularLocation>
        <location evidence="2">Endoplasmic reticulum lumen</location>
    </subcellularLocation>
</comment>
<reference evidence="15" key="2">
    <citation type="submission" date="2014-03" db="EMBL/GenBank/DDBJ databases">
        <title>The whipworm genome and dual-species transcriptomics of an intimate host-pathogen interaction.</title>
        <authorList>
            <person name="Foth B.J."/>
            <person name="Tsai I.J."/>
            <person name="Reid A.J."/>
            <person name="Bancroft A.J."/>
            <person name="Nichol S."/>
            <person name="Tracey A."/>
            <person name="Holroyd N."/>
            <person name="Cotton J.A."/>
            <person name="Stanley E.J."/>
            <person name="Zarowiecki M."/>
            <person name="Liu J.Z."/>
            <person name="Huckvale T."/>
            <person name="Cooper P.J."/>
            <person name="Grencis R.K."/>
            <person name="Berriman M."/>
        </authorList>
    </citation>
    <scope>NUCLEOTIDE SEQUENCE [LARGE SCALE GENOMIC DNA]</scope>
</reference>
<evidence type="ECO:0000313" key="16">
    <source>
        <dbReference type="Proteomes" id="UP000030665"/>
    </source>
</evidence>
<comment type="similarity">
    <text evidence="3 12">Belongs to the protein disulfide isomerase family.</text>
</comment>
<dbReference type="GO" id="GO:0006457">
    <property type="term" value="P:protein folding"/>
    <property type="evidence" value="ECO:0007669"/>
    <property type="project" value="TreeGrafter"/>
</dbReference>
<dbReference type="OrthoDB" id="427280at2759"/>
<dbReference type="PRINTS" id="PR00421">
    <property type="entry name" value="THIOREDOXIN"/>
</dbReference>
<dbReference type="InterPro" id="IPR036249">
    <property type="entry name" value="Thioredoxin-like_sf"/>
</dbReference>
<evidence type="ECO:0000256" key="3">
    <source>
        <dbReference type="ARBA" id="ARBA00006347"/>
    </source>
</evidence>
<keyword evidence="9 13" id="KW-0413">Isomerase</keyword>
<dbReference type="NCBIfam" id="TIGR01130">
    <property type="entry name" value="ER_PDI_fam"/>
    <property type="match status" value="1"/>
</dbReference>
<evidence type="ECO:0000256" key="10">
    <source>
        <dbReference type="ARBA" id="ARBA00023284"/>
    </source>
</evidence>
<dbReference type="InterPro" id="IPR013766">
    <property type="entry name" value="Thioredoxin_domain"/>
</dbReference>
<dbReference type="NCBIfam" id="TIGR01126">
    <property type="entry name" value="pdi_dom"/>
    <property type="match status" value="2"/>
</dbReference>
<dbReference type="GO" id="GO:0003756">
    <property type="term" value="F:protein disulfide isomerase activity"/>
    <property type="evidence" value="ECO:0007669"/>
    <property type="project" value="UniProtKB-EC"/>
</dbReference>
<dbReference type="FunFam" id="3.40.30.10:FF:000017">
    <property type="entry name" value="Protein disulfide-isomerase A4"/>
    <property type="match status" value="1"/>
</dbReference>
<evidence type="ECO:0000256" key="5">
    <source>
        <dbReference type="ARBA" id="ARBA00022729"/>
    </source>
</evidence>
<dbReference type="PANTHER" id="PTHR18929">
    <property type="entry name" value="PROTEIN DISULFIDE ISOMERASE"/>
    <property type="match status" value="1"/>
</dbReference>
<dbReference type="EMBL" id="HG806605">
    <property type="protein sequence ID" value="CDW59480.1"/>
    <property type="molecule type" value="Genomic_DNA"/>
</dbReference>
<dbReference type="AlphaFoldDB" id="A0A077ZLF1"/>
<gene>
    <name evidence="15" type="ORF">TTRE_0000781501</name>
</gene>
<reference evidence="15" key="1">
    <citation type="submission" date="2014-01" db="EMBL/GenBank/DDBJ databases">
        <authorList>
            <person name="Aslett M."/>
        </authorList>
    </citation>
    <scope>NUCLEOTIDE SEQUENCE</scope>
</reference>
<evidence type="ECO:0000256" key="8">
    <source>
        <dbReference type="ARBA" id="ARBA00023157"/>
    </source>
</evidence>
<dbReference type="FunFam" id="3.40.30.10:FF:000303">
    <property type="entry name" value="Protein disulfide-isomerase"/>
    <property type="match status" value="1"/>
</dbReference>
<keyword evidence="6" id="KW-0677">Repeat</keyword>
<keyword evidence="10 11" id="KW-0676">Redox-active center</keyword>
<evidence type="ECO:0000256" key="12">
    <source>
        <dbReference type="RuleBase" id="RU004208"/>
    </source>
</evidence>
<evidence type="ECO:0000256" key="13">
    <source>
        <dbReference type="RuleBase" id="RU361130"/>
    </source>
</evidence>
<dbReference type="SUPFAM" id="SSF52833">
    <property type="entry name" value="Thioredoxin-like"/>
    <property type="match status" value="3"/>
</dbReference>
<dbReference type="CDD" id="cd03073">
    <property type="entry name" value="PDI_b'_ERp72_ERp57"/>
    <property type="match status" value="1"/>
</dbReference>
<evidence type="ECO:0000256" key="7">
    <source>
        <dbReference type="ARBA" id="ARBA00022824"/>
    </source>
</evidence>